<keyword evidence="1" id="KW-1133">Transmembrane helix</keyword>
<keyword evidence="2" id="KW-0732">Signal</keyword>
<dbReference type="EMBL" id="JAGTJS010000002">
    <property type="protein sequence ID" value="KAH7274523.1"/>
    <property type="molecule type" value="Genomic_DNA"/>
</dbReference>
<accession>A0A9P9RDH3</accession>
<feature type="transmembrane region" description="Helical" evidence="1">
    <location>
        <begin position="39"/>
        <end position="59"/>
    </location>
</feature>
<evidence type="ECO:0000256" key="2">
    <source>
        <dbReference type="SAM" id="SignalP"/>
    </source>
</evidence>
<name>A0A9P9RDH3_FUSSL</name>
<feature type="signal peptide" evidence="2">
    <location>
        <begin position="1"/>
        <end position="19"/>
    </location>
</feature>
<evidence type="ECO:0000256" key="1">
    <source>
        <dbReference type="SAM" id="Phobius"/>
    </source>
</evidence>
<reference evidence="3" key="1">
    <citation type="journal article" date="2021" name="Nat. Commun.">
        <title>Genetic determinants of endophytism in the Arabidopsis root mycobiome.</title>
        <authorList>
            <person name="Mesny F."/>
            <person name="Miyauchi S."/>
            <person name="Thiergart T."/>
            <person name="Pickel B."/>
            <person name="Atanasova L."/>
            <person name="Karlsson M."/>
            <person name="Huettel B."/>
            <person name="Barry K.W."/>
            <person name="Haridas S."/>
            <person name="Chen C."/>
            <person name="Bauer D."/>
            <person name="Andreopoulos W."/>
            <person name="Pangilinan J."/>
            <person name="LaButti K."/>
            <person name="Riley R."/>
            <person name="Lipzen A."/>
            <person name="Clum A."/>
            <person name="Drula E."/>
            <person name="Henrissat B."/>
            <person name="Kohler A."/>
            <person name="Grigoriev I.V."/>
            <person name="Martin F.M."/>
            <person name="Hacquard S."/>
        </authorList>
    </citation>
    <scope>NUCLEOTIDE SEQUENCE</scope>
    <source>
        <strain evidence="3">FSSC 5 MPI-SDFR-AT-0091</strain>
    </source>
</reference>
<evidence type="ECO:0000313" key="3">
    <source>
        <dbReference type="EMBL" id="KAH7274523.1"/>
    </source>
</evidence>
<dbReference type="Proteomes" id="UP000736672">
    <property type="component" value="Unassembled WGS sequence"/>
</dbReference>
<keyword evidence="1" id="KW-0472">Membrane</keyword>
<proteinExistence type="predicted"/>
<dbReference type="AlphaFoldDB" id="A0A9P9RDH3"/>
<sequence length="158" mass="17926">MSLCMFSHFLLAFLPSSVTIILTARKSPGGLGDTRYKDIGNGNLLGVLFFPLFLFFSYWEFASTSGKLSWKGGSKPLYIYLYCHVALSIILILNQTMTPNNETKPKPLEVLSLRLRHISSCPQPWFTWRSLETADLYGQVSDCWEGVVLRHDKHPPLL</sequence>
<keyword evidence="4" id="KW-1185">Reference proteome</keyword>
<organism evidence="3 4">
    <name type="scientific">Fusarium solani</name>
    <name type="common">Filamentous fungus</name>
    <dbReference type="NCBI Taxonomy" id="169388"/>
    <lineage>
        <taxon>Eukaryota</taxon>
        <taxon>Fungi</taxon>
        <taxon>Dikarya</taxon>
        <taxon>Ascomycota</taxon>
        <taxon>Pezizomycotina</taxon>
        <taxon>Sordariomycetes</taxon>
        <taxon>Hypocreomycetidae</taxon>
        <taxon>Hypocreales</taxon>
        <taxon>Nectriaceae</taxon>
        <taxon>Fusarium</taxon>
        <taxon>Fusarium solani species complex</taxon>
    </lineage>
</organism>
<evidence type="ECO:0000313" key="4">
    <source>
        <dbReference type="Proteomes" id="UP000736672"/>
    </source>
</evidence>
<comment type="caution">
    <text evidence="3">The sequence shown here is derived from an EMBL/GenBank/DDBJ whole genome shotgun (WGS) entry which is preliminary data.</text>
</comment>
<gene>
    <name evidence="3" type="ORF">B0J15DRAFT_132621</name>
</gene>
<protein>
    <submittedName>
        <fullName evidence="3">Uncharacterized protein</fullName>
    </submittedName>
</protein>
<feature type="chain" id="PRO_5040413198" evidence="2">
    <location>
        <begin position="20"/>
        <end position="158"/>
    </location>
</feature>
<keyword evidence="1" id="KW-0812">Transmembrane</keyword>
<feature type="transmembrane region" description="Helical" evidence="1">
    <location>
        <begin position="79"/>
        <end position="97"/>
    </location>
</feature>